<dbReference type="SMART" id="SM00044">
    <property type="entry name" value="CYCc"/>
    <property type="match status" value="1"/>
</dbReference>
<feature type="domain" description="Guanylate cyclase" evidence="2">
    <location>
        <begin position="439"/>
        <end position="569"/>
    </location>
</feature>
<keyword evidence="1" id="KW-0812">Transmembrane</keyword>
<evidence type="ECO:0000259" key="2">
    <source>
        <dbReference type="PROSITE" id="PS50125"/>
    </source>
</evidence>
<comment type="caution">
    <text evidence="3">The sequence shown here is derived from an EMBL/GenBank/DDBJ whole genome shotgun (WGS) entry which is preliminary data.</text>
</comment>
<feature type="transmembrane region" description="Helical" evidence="1">
    <location>
        <begin position="381"/>
        <end position="399"/>
    </location>
</feature>
<dbReference type="PANTHER" id="PTHR43081:SF1">
    <property type="entry name" value="ADENYLATE CYCLASE, TERMINAL-DIFFERENTIATION SPECIFIC"/>
    <property type="match status" value="1"/>
</dbReference>
<dbReference type="Gene3D" id="3.30.70.1230">
    <property type="entry name" value="Nucleotide cyclase"/>
    <property type="match status" value="1"/>
</dbReference>
<dbReference type="Pfam" id="PF00211">
    <property type="entry name" value="Guanylate_cyc"/>
    <property type="match status" value="1"/>
</dbReference>
<evidence type="ECO:0000313" key="3">
    <source>
        <dbReference type="EMBL" id="MFC3182857.1"/>
    </source>
</evidence>
<reference evidence="4" key="1">
    <citation type="journal article" date="2019" name="Int. J. Syst. Evol. Microbiol.">
        <title>The Global Catalogue of Microorganisms (GCM) 10K type strain sequencing project: providing services to taxonomists for standard genome sequencing and annotation.</title>
        <authorList>
            <consortium name="The Broad Institute Genomics Platform"/>
            <consortium name="The Broad Institute Genome Sequencing Center for Infectious Disease"/>
            <person name="Wu L."/>
            <person name="Ma J."/>
        </authorList>
    </citation>
    <scope>NUCLEOTIDE SEQUENCE [LARGE SCALE GENOMIC DNA]</scope>
    <source>
        <strain evidence="4">KCTC 52039</strain>
    </source>
</reference>
<sequence>MRIERAALRAGFAALVLAGVLGLAAPDALRDLREAALDAGLSARAPAPSGQVQVIEIAADDLAQLGRWPWPRTRLAGVVAQIAAQNPTVLGVDLVLSGPDPAGPLALADVPGAAALPDGDAALQAALSQVPTVLAAALSDQAGPVPPLVPLLSAGPPVPVQPWFAPGLEASTLTAKGLGVSALRGEAQGRVRRVPLLVLADQTAAPGFAAEVVRLAQGASTLRIGQGRLMLGDIALPMGPDADLRIRPTDPARWRDRTLNLAQTLSQDHDFSTKIVVLGLSAPQAASLRPTAVTPLAPSVQIQADAIETMLSGQLLLRPAWAGWAEIAAALAMAALALWVAATGSATQALTVTLALPLLWAVTATALWLRAGIALDPVNPALLPLATGLSATASAMLAARRHAQAMRRRFERHLSPAVVAHIAAQPGLSRLPGEAREITALFTDIAGFSPYADALAPADLIAILDRYFDGLTQIVHAHGGMIEKFVGDAAHVLFNAPFDLPDHAARAVQAGLALQAYGVKFAAVPANQGLGITRVGMECGVLVVGDVGAGEKLDYTAHGRAMNIAARLEQAGKGLGVTLLAGPALHAALPGLPWQSMGEIELRGLGAVAAYTVPPVV</sequence>
<dbReference type="SMART" id="SM01080">
    <property type="entry name" value="CHASE2"/>
    <property type="match status" value="1"/>
</dbReference>
<proteinExistence type="predicted"/>
<feature type="transmembrane region" description="Helical" evidence="1">
    <location>
        <begin position="321"/>
        <end position="342"/>
    </location>
</feature>
<dbReference type="PANTHER" id="PTHR43081">
    <property type="entry name" value="ADENYLATE CYCLASE, TERMINAL-DIFFERENTIATION SPECIFIC-RELATED"/>
    <property type="match status" value="1"/>
</dbReference>
<keyword evidence="1" id="KW-1133">Transmembrane helix</keyword>
<keyword evidence="4" id="KW-1185">Reference proteome</keyword>
<dbReference type="InterPro" id="IPR001054">
    <property type="entry name" value="A/G_cyclase"/>
</dbReference>
<feature type="transmembrane region" description="Helical" evidence="1">
    <location>
        <begin position="349"/>
        <end position="369"/>
    </location>
</feature>
<dbReference type="Proteomes" id="UP001595547">
    <property type="component" value="Unassembled WGS sequence"/>
</dbReference>
<evidence type="ECO:0000313" key="4">
    <source>
        <dbReference type="Proteomes" id="UP001595547"/>
    </source>
</evidence>
<dbReference type="CDD" id="cd07302">
    <property type="entry name" value="CHD"/>
    <property type="match status" value="1"/>
</dbReference>
<evidence type="ECO:0000256" key="1">
    <source>
        <dbReference type="SAM" id="Phobius"/>
    </source>
</evidence>
<protein>
    <submittedName>
        <fullName evidence="3">CHASE2 domain-containing protein</fullName>
    </submittedName>
</protein>
<dbReference type="SUPFAM" id="SSF55073">
    <property type="entry name" value="Nucleotide cyclase"/>
    <property type="match status" value="1"/>
</dbReference>
<gene>
    <name evidence="3" type="ORF">ACFOGH_17795</name>
</gene>
<dbReference type="InterPro" id="IPR050697">
    <property type="entry name" value="Adenylyl/Guanylyl_Cyclase_3/4"/>
</dbReference>
<name>A0ABV7J7S9_9RHOB</name>
<organism evidence="3 4">
    <name type="scientific">Cypionkella sinensis</name>
    <dbReference type="NCBI Taxonomy" id="1756043"/>
    <lineage>
        <taxon>Bacteria</taxon>
        <taxon>Pseudomonadati</taxon>
        <taxon>Pseudomonadota</taxon>
        <taxon>Alphaproteobacteria</taxon>
        <taxon>Rhodobacterales</taxon>
        <taxon>Paracoccaceae</taxon>
        <taxon>Cypionkella</taxon>
    </lineage>
</organism>
<dbReference type="InterPro" id="IPR029787">
    <property type="entry name" value="Nucleotide_cyclase"/>
</dbReference>
<dbReference type="EMBL" id="JBHRTO010000002">
    <property type="protein sequence ID" value="MFC3182857.1"/>
    <property type="molecule type" value="Genomic_DNA"/>
</dbReference>
<dbReference type="InterPro" id="IPR007890">
    <property type="entry name" value="CHASE2"/>
</dbReference>
<dbReference type="RefSeq" id="WP_380074513.1">
    <property type="nucleotide sequence ID" value="NZ_JBHRTO010000002.1"/>
</dbReference>
<keyword evidence="1" id="KW-0472">Membrane</keyword>
<dbReference type="PROSITE" id="PS50125">
    <property type="entry name" value="GUANYLATE_CYCLASE_2"/>
    <property type="match status" value="1"/>
</dbReference>
<accession>A0ABV7J7S9</accession>
<dbReference type="Pfam" id="PF05226">
    <property type="entry name" value="CHASE2"/>
    <property type="match status" value="1"/>
</dbReference>